<proteinExistence type="predicted"/>
<evidence type="ECO:0000256" key="1">
    <source>
        <dbReference type="SAM" id="Phobius"/>
    </source>
</evidence>
<reference evidence="3 4" key="1">
    <citation type="journal article" date="2017" name="Water Res.">
        <title>Comammox in drinking water systems.</title>
        <authorList>
            <person name="Wang Y."/>
            <person name="Ma L."/>
            <person name="Mao Y."/>
            <person name="Jiang X."/>
            <person name="Xia Y."/>
            <person name="Yu K."/>
            <person name="Li B."/>
            <person name="Zhang T."/>
        </authorList>
    </citation>
    <scope>NUCLEOTIDE SEQUENCE [LARGE SCALE GENOMIC DNA]</scope>
    <source>
        <strain evidence="3">SG_bin8</strain>
    </source>
</reference>
<gene>
    <name evidence="3" type="ORF">A4S15_10020</name>
</gene>
<dbReference type="InterPro" id="IPR012429">
    <property type="entry name" value="HGSNAT_cat"/>
</dbReference>
<dbReference type="Proteomes" id="UP000192872">
    <property type="component" value="Unassembled WGS sequence"/>
</dbReference>
<feature type="transmembrane region" description="Helical" evidence="1">
    <location>
        <begin position="118"/>
        <end position="136"/>
    </location>
</feature>
<feature type="transmembrane region" description="Helical" evidence="1">
    <location>
        <begin position="93"/>
        <end position="112"/>
    </location>
</feature>
<comment type="caution">
    <text evidence="3">The sequence shown here is derived from an EMBL/GenBank/DDBJ whole genome shotgun (WGS) entry which is preliminary data.</text>
</comment>
<dbReference type="AlphaFoldDB" id="A0A1W9HWJ1"/>
<feature type="transmembrane region" description="Helical" evidence="1">
    <location>
        <begin position="60"/>
        <end position="81"/>
    </location>
</feature>
<evidence type="ECO:0000313" key="3">
    <source>
        <dbReference type="EMBL" id="OQW51805.1"/>
    </source>
</evidence>
<sequence>MTNDETKSAPEPSQRMLRFAVLDVARGVALIAMAIFHTGWDLSFLNLFGVDLSSSTLWMGFARVIASTFLFIAGVSLVLATRPRIVWPAFGRRLAIIMVAALAVTLGTRLAIGEAFVAFGILHHLVCASLIGLAFLRLPLAIVAMAVLIALLLPLVVVLPGSGYGVGYFLGFAPDGPASVDYVPLFPWLSAGLSGILAARLGLYLAPDGWWTRWQADRPPFRLLALMGRWSLAIYLLHQPLIFGALMLVATLQPQPPSHADGPAVQRFHNECRRACIAFGRTVDYCASACTCTQASLERNGLWQQTLDNSLTSAGSNRVQELARACAPSP</sequence>
<feature type="transmembrane region" description="Helical" evidence="1">
    <location>
        <begin position="143"/>
        <end position="165"/>
    </location>
</feature>
<evidence type="ECO:0000313" key="4">
    <source>
        <dbReference type="Proteomes" id="UP000192872"/>
    </source>
</evidence>
<dbReference type="STRING" id="1827387.A4S15_10020"/>
<keyword evidence="1" id="KW-0812">Transmembrane</keyword>
<feature type="domain" description="Heparan-alpha-glucosaminide N-acetyltransferase catalytic" evidence="2">
    <location>
        <begin position="18"/>
        <end position="240"/>
    </location>
</feature>
<name>A0A1W9HWJ1_9HYPH</name>
<dbReference type="EMBL" id="LWDL01000017">
    <property type="protein sequence ID" value="OQW51805.1"/>
    <property type="molecule type" value="Genomic_DNA"/>
</dbReference>
<dbReference type="Pfam" id="PF07786">
    <property type="entry name" value="HGSNAT_cat"/>
    <property type="match status" value="1"/>
</dbReference>
<evidence type="ECO:0000259" key="2">
    <source>
        <dbReference type="Pfam" id="PF07786"/>
    </source>
</evidence>
<dbReference type="RefSeq" id="WP_376802193.1">
    <property type="nucleotide sequence ID" value="NZ_DBNB01000034.1"/>
</dbReference>
<feature type="transmembrane region" description="Helical" evidence="1">
    <location>
        <begin position="227"/>
        <end position="250"/>
    </location>
</feature>
<feature type="transmembrane region" description="Helical" evidence="1">
    <location>
        <begin position="20"/>
        <end position="40"/>
    </location>
</feature>
<keyword evidence="1" id="KW-1133">Transmembrane helix</keyword>
<organism evidence="3 4">
    <name type="scientific">Candidatus Raskinella chloraquaticus</name>
    <dbReference type="NCBI Taxonomy" id="1951219"/>
    <lineage>
        <taxon>Bacteria</taxon>
        <taxon>Pseudomonadati</taxon>
        <taxon>Pseudomonadota</taxon>
        <taxon>Alphaproteobacteria</taxon>
        <taxon>Hyphomicrobiales</taxon>
        <taxon>Phreatobacteraceae</taxon>
        <taxon>Candidatus Raskinella</taxon>
    </lineage>
</organism>
<feature type="transmembrane region" description="Helical" evidence="1">
    <location>
        <begin position="185"/>
        <end position="206"/>
    </location>
</feature>
<keyword evidence="1" id="KW-0472">Membrane</keyword>
<protein>
    <recommendedName>
        <fullName evidence="2">Heparan-alpha-glucosaminide N-acetyltransferase catalytic domain-containing protein</fullName>
    </recommendedName>
</protein>
<accession>A0A1W9HWJ1</accession>